<dbReference type="AlphaFoldDB" id="A0AA88A4Q2"/>
<reference evidence="1" key="1">
    <citation type="submission" date="2023-07" db="EMBL/GenBank/DDBJ databases">
        <title>draft genome sequence of fig (Ficus carica).</title>
        <authorList>
            <person name="Takahashi T."/>
            <person name="Nishimura K."/>
        </authorList>
    </citation>
    <scope>NUCLEOTIDE SEQUENCE</scope>
</reference>
<evidence type="ECO:0000313" key="2">
    <source>
        <dbReference type="Proteomes" id="UP001187192"/>
    </source>
</evidence>
<accession>A0AA88A4Q2</accession>
<sequence length="131" mass="13930">MNSRRGGGRKRSERGDWMRLDEIGSSALGLFLAGRSAPVSNLGRADSSPVLSLIFSPQLRQPPCLVGSFSAILNEPPMVDLRGTAIGAWTSPRVADLSSDDLLAAKSAVAALNVMAWFCGRFRQVAVDGLD</sequence>
<dbReference type="Proteomes" id="UP001187192">
    <property type="component" value="Unassembled WGS sequence"/>
</dbReference>
<evidence type="ECO:0000313" key="1">
    <source>
        <dbReference type="EMBL" id="GMN45665.1"/>
    </source>
</evidence>
<dbReference type="EMBL" id="BTGU01000021">
    <property type="protein sequence ID" value="GMN45665.1"/>
    <property type="molecule type" value="Genomic_DNA"/>
</dbReference>
<comment type="caution">
    <text evidence="1">The sequence shown here is derived from an EMBL/GenBank/DDBJ whole genome shotgun (WGS) entry which is preliminary data.</text>
</comment>
<keyword evidence="2" id="KW-1185">Reference proteome</keyword>
<name>A0AA88A4Q2_FICCA</name>
<protein>
    <submittedName>
        <fullName evidence="1">Uncharacterized protein</fullName>
    </submittedName>
</protein>
<proteinExistence type="predicted"/>
<gene>
    <name evidence="1" type="ORF">TIFTF001_014865</name>
</gene>
<organism evidence="1 2">
    <name type="scientific">Ficus carica</name>
    <name type="common">Common fig</name>
    <dbReference type="NCBI Taxonomy" id="3494"/>
    <lineage>
        <taxon>Eukaryota</taxon>
        <taxon>Viridiplantae</taxon>
        <taxon>Streptophyta</taxon>
        <taxon>Embryophyta</taxon>
        <taxon>Tracheophyta</taxon>
        <taxon>Spermatophyta</taxon>
        <taxon>Magnoliopsida</taxon>
        <taxon>eudicotyledons</taxon>
        <taxon>Gunneridae</taxon>
        <taxon>Pentapetalae</taxon>
        <taxon>rosids</taxon>
        <taxon>fabids</taxon>
        <taxon>Rosales</taxon>
        <taxon>Moraceae</taxon>
        <taxon>Ficeae</taxon>
        <taxon>Ficus</taxon>
    </lineage>
</organism>